<sequence>MRPTRYRGKPCQDQGRTGHGIPYQHQRSTTADRKNRHAQSIHFKIHRKEHIPFFKTLRTVKNFEWMIECHQAFEELKAYLAKLPLLVKPSPGDILYLYISSTSQAISSVLVREDEGQTRTIGTISEVGNRVEYGISYLPRTTIKAQALADFVSEMTRIAQEKSLEKEPWILHVDGSSTMQGSGAGKVITSPQGEDMELYDKIRLQGLK</sequence>
<dbReference type="EMBL" id="JACGWN010000002">
    <property type="protein sequence ID" value="KAL0458760.1"/>
    <property type="molecule type" value="Genomic_DNA"/>
</dbReference>
<dbReference type="AlphaFoldDB" id="A0AAW2Y0Q1"/>
<reference evidence="3" key="1">
    <citation type="submission" date="2020-06" db="EMBL/GenBank/DDBJ databases">
        <authorList>
            <person name="Li T."/>
            <person name="Hu X."/>
            <person name="Zhang T."/>
            <person name="Song X."/>
            <person name="Zhang H."/>
            <person name="Dai N."/>
            <person name="Sheng W."/>
            <person name="Hou X."/>
            <person name="Wei L."/>
        </authorList>
    </citation>
    <scope>NUCLEOTIDE SEQUENCE</scope>
    <source>
        <strain evidence="3">KEN1</strain>
        <tissue evidence="3">Leaf</tissue>
    </source>
</reference>
<protein>
    <recommendedName>
        <fullName evidence="2">Reverse transcriptase/retrotransposon-derived protein RNase H-like domain-containing protein</fullName>
    </recommendedName>
</protein>
<comment type="caution">
    <text evidence="3">The sequence shown here is derived from an EMBL/GenBank/DDBJ whole genome shotgun (WGS) entry which is preliminary data.</text>
</comment>
<evidence type="ECO:0000259" key="2">
    <source>
        <dbReference type="Pfam" id="PF17919"/>
    </source>
</evidence>
<name>A0AAW2Y0Q1_9LAMI</name>
<evidence type="ECO:0000313" key="3">
    <source>
        <dbReference type="EMBL" id="KAL0458760.1"/>
    </source>
</evidence>
<feature type="region of interest" description="Disordered" evidence="1">
    <location>
        <begin position="1"/>
        <end position="38"/>
    </location>
</feature>
<feature type="domain" description="Reverse transcriptase/retrotransposon-derived protein RNase H-like" evidence="2">
    <location>
        <begin position="65"/>
        <end position="132"/>
    </location>
</feature>
<dbReference type="InterPro" id="IPR041577">
    <property type="entry name" value="RT_RNaseH_2"/>
</dbReference>
<accession>A0AAW2Y0Q1</accession>
<dbReference type="SUPFAM" id="SSF56672">
    <property type="entry name" value="DNA/RNA polymerases"/>
    <property type="match status" value="1"/>
</dbReference>
<dbReference type="PANTHER" id="PTHR48475:SF2">
    <property type="entry name" value="RIBONUCLEASE H"/>
    <property type="match status" value="1"/>
</dbReference>
<gene>
    <name evidence="3" type="ORF">Slati_0503200</name>
</gene>
<proteinExistence type="predicted"/>
<evidence type="ECO:0000256" key="1">
    <source>
        <dbReference type="SAM" id="MobiDB-lite"/>
    </source>
</evidence>
<organism evidence="3">
    <name type="scientific">Sesamum latifolium</name>
    <dbReference type="NCBI Taxonomy" id="2727402"/>
    <lineage>
        <taxon>Eukaryota</taxon>
        <taxon>Viridiplantae</taxon>
        <taxon>Streptophyta</taxon>
        <taxon>Embryophyta</taxon>
        <taxon>Tracheophyta</taxon>
        <taxon>Spermatophyta</taxon>
        <taxon>Magnoliopsida</taxon>
        <taxon>eudicotyledons</taxon>
        <taxon>Gunneridae</taxon>
        <taxon>Pentapetalae</taxon>
        <taxon>asterids</taxon>
        <taxon>lamiids</taxon>
        <taxon>Lamiales</taxon>
        <taxon>Pedaliaceae</taxon>
        <taxon>Sesamum</taxon>
    </lineage>
</organism>
<dbReference type="Pfam" id="PF17919">
    <property type="entry name" value="RT_RNaseH_2"/>
    <property type="match status" value="1"/>
</dbReference>
<reference evidence="3" key="2">
    <citation type="journal article" date="2024" name="Plant">
        <title>Genomic evolution and insights into agronomic trait innovations of Sesamum species.</title>
        <authorList>
            <person name="Miao H."/>
            <person name="Wang L."/>
            <person name="Qu L."/>
            <person name="Liu H."/>
            <person name="Sun Y."/>
            <person name="Le M."/>
            <person name="Wang Q."/>
            <person name="Wei S."/>
            <person name="Zheng Y."/>
            <person name="Lin W."/>
            <person name="Duan Y."/>
            <person name="Cao H."/>
            <person name="Xiong S."/>
            <person name="Wang X."/>
            <person name="Wei L."/>
            <person name="Li C."/>
            <person name="Ma Q."/>
            <person name="Ju M."/>
            <person name="Zhao R."/>
            <person name="Li G."/>
            <person name="Mu C."/>
            <person name="Tian Q."/>
            <person name="Mei H."/>
            <person name="Zhang T."/>
            <person name="Gao T."/>
            <person name="Zhang H."/>
        </authorList>
    </citation>
    <scope>NUCLEOTIDE SEQUENCE</scope>
    <source>
        <strain evidence="3">KEN1</strain>
    </source>
</reference>
<dbReference type="PANTHER" id="PTHR48475">
    <property type="entry name" value="RIBONUCLEASE H"/>
    <property type="match status" value="1"/>
</dbReference>
<dbReference type="InterPro" id="IPR043502">
    <property type="entry name" value="DNA/RNA_pol_sf"/>
</dbReference>